<evidence type="ECO:0000313" key="3">
    <source>
        <dbReference type="Proteomes" id="UP000824073"/>
    </source>
</evidence>
<dbReference type="EMBL" id="DVMR01000043">
    <property type="protein sequence ID" value="HIU43705.1"/>
    <property type="molecule type" value="Genomic_DNA"/>
</dbReference>
<evidence type="ECO:0008006" key="4">
    <source>
        <dbReference type="Google" id="ProtNLM"/>
    </source>
</evidence>
<evidence type="ECO:0000313" key="2">
    <source>
        <dbReference type="EMBL" id="HIU43705.1"/>
    </source>
</evidence>
<comment type="caution">
    <text evidence="2">The sequence shown here is derived from an EMBL/GenBank/DDBJ whole genome shotgun (WGS) entry which is preliminary data.</text>
</comment>
<reference evidence="2" key="1">
    <citation type="submission" date="2020-10" db="EMBL/GenBank/DDBJ databases">
        <authorList>
            <person name="Gilroy R."/>
        </authorList>
    </citation>
    <scope>NUCLEOTIDE SEQUENCE</scope>
    <source>
        <strain evidence="2">CHK191-8634</strain>
    </source>
</reference>
<protein>
    <recommendedName>
        <fullName evidence="4">YolD-like family protein</fullName>
    </recommendedName>
</protein>
<evidence type="ECO:0000256" key="1">
    <source>
        <dbReference type="SAM" id="MobiDB-lite"/>
    </source>
</evidence>
<gene>
    <name evidence="2" type="ORF">IAB67_05335</name>
</gene>
<feature type="region of interest" description="Disordered" evidence="1">
    <location>
        <begin position="1"/>
        <end position="20"/>
    </location>
</feature>
<organism evidence="2 3">
    <name type="scientific">Candidatus Ventrousia excrementavium</name>
    <dbReference type="NCBI Taxonomy" id="2840961"/>
    <lineage>
        <taxon>Bacteria</taxon>
        <taxon>Bacillati</taxon>
        <taxon>Bacillota</taxon>
        <taxon>Clostridia</taxon>
        <taxon>Eubacteriales</taxon>
        <taxon>Clostridiaceae</taxon>
        <taxon>Clostridiaceae incertae sedis</taxon>
        <taxon>Candidatus Ventrousia</taxon>
    </lineage>
</organism>
<reference evidence="2" key="2">
    <citation type="journal article" date="2021" name="PeerJ">
        <title>Extensive microbial diversity within the chicken gut microbiome revealed by metagenomics and culture.</title>
        <authorList>
            <person name="Gilroy R."/>
            <person name="Ravi A."/>
            <person name="Getino M."/>
            <person name="Pursley I."/>
            <person name="Horton D.L."/>
            <person name="Alikhan N.F."/>
            <person name="Baker D."/>
            <person name="Gharbi K."/>
            <person name="Hall N."/>
            <person name="Watson M."/>
            <person name="Adriaenssens E.M."/>
            <person name="Foster-Nyarko E."/>
            <person name="Jarju S."/>
            <person name="Secka A."/>
            <person name="Antonio M."/>
            <person name="Oren A."/>
            <person name="Chaudhuri R.R."/>
            <person name="La Ragione R."/>
            <person name="Hildebrand F."/>
            <person name="Pallen M.J."/>
        </authorList>
    </citation>
    <scope>NUCLEOTIDE SEQUENCE</scope>
    <source>
        <strain evidence="2">CHK191-8634</strain>
    </source>
</reference>
<dbReference type="Proteomes" id="UP000824073">
    <property type="component" value="Unassembled WGS sequence"/>
</dbReference>
<dbReference type="AlphaFoldDB" id="A0A9D1LL46"/>
<accession>A0A9D1LL46</accession>
<sequence length="136" mass="15267">MSGPYDDIIHLSHPTSKNRPRMSIHDRAAQFSPFAALSGHAAAIAETARLTDRKLELDEDTKAELDRGQAILLEHISERPEITVTWFRPDERKEGGAYITTTGRLKKLDEAERILILTDDTRIPLEAVVSLESDSF</sequence>
<name>A0A9D1LL46_9CLOT</name>
<proteinExistence type="predicted"/>